<keyword evidence="2" id="KW-1185">Reference proteome</keyword>
<protein>
    <submittedName>
        <fullName evidence="1">Uncharacterized protein</fullName>
    </submittedName>
</protein>
<proteinExistence type="predicted"/>
<comment type="caution">
    <text evidence="1">The sequence shown here is derived from an EMBL/GenBank/DDBJ whole genome shotgun (WGS) entry which is preliminary data.</text>
</comment>
<dbReference type="EMBL" id="JAULSR010000006">
    <property type="protein sequence ID" value="KAK0615939.1"/>
    <property type="molecule type" value="Genomic_DNA"/>
</dbReference>
<dbReference type="AlphaFoldDB" id="A0AA39WIB6"/>
<reference evidence="1" key="1">
    <citation type="submission" date="2023-06" db="EMBL/GenBank/DDBJ databases">
        <title>Genome-scale phylogeny and comparative genomics of the fungal order Sordariales.</title>
        <authorList>
            <consortium name="Lawrence Berkeley National Laboratory"/>
            <person name="Hensen N."/>
            <person name="Bonometti L."/>
            <person name="Westerberg I."/>
            <person name="Brannstrom I.O."/>
            <person name="Guillou S."/>
            <person name="Cros-Aarteil S."/>
            <person name="Calhoun S."/>
            <person name="Haridas S."/>
            <person name="Kuo A."/>
            <person name="Mondo S."/>
            <person name="Pangilinan J."/>
            <person name="Riley R."/>
            <person name="LaButti K."/>
            <person name="Andreopoulos B."/>
            <person name="Lipzen A."/>
            <person name="Chen C."/>
            <person name="Yanf M."/>
            <person name="Daum C."/>
            <person name="Ng V."/>
            <person name="Clum A."/>
            <person name="Steindorff A."/>
            <person name="Ohm R."/>
            <person name="Martin F."/>
            <person name="Silar P."/>
            <person name="Natvig D."/>
            <person name="Lalanne C."/>
            <person name="Gautier V."/>
            <person name="Ament-velasquez S.L."/>
            <person name="Kruys A."/>
            <person name="Hutchinson M.I."/>
            <person name="Powell A.J."/>
            <person name="Barry K."/>
            <person name="Miller A.N."/>
            <person name="Grigoriev I.V."/>
            <person name="Debuchy R."/>
            <person name="Gladieux P."/>
            <person name="Thoren M.H."/>
            <person name="Johannesson H."/>
        </authorList>
    </citation>
    <scope>NUCLEOTIDE SEQUENCE</scope>
    <source>
        <strain evidence="1">SMH3391-2</strain>
    </source>
</reference>
<gene>
    <name evidence="1" type="ORF">B0T17DRAFT_360916</name>
</gene>
<organism evidence="1 2">
    <name type="scientific">Bombardia bombarda</name>
    <dbReference type="NCBI Taxonomy" id="252184"/>
    <lineage>
        <taxon>Eukaryota</taxon>
        <taxon>Fungi</taxon>
        <taxon>Dikarya</taxon>
        <taxon>Ascomycota</taxon>
        <taxon>Pezizomycotina</taxon>
        <taxon>Sordariomycetes</taxon>
        <taxon>Sordariomycetidae</taxon>
        <taxon>Sordariales</taxon>
        <taxon>Lasiosphaeriaceae</taxon>
        <taxon>Bombardia</taxon>
    </lineage>
</organism>
<evidence type="ECO:0000313" key="1">
    <source>
        <dbReference type="EMBL" id="KAK0615939.1"/>
    </source>
</evidence>
<dbReference type="Proteomes" id="UP001174934">
    <property type="component" value="Unassembled WGS sequence"/>
</dbReference>
<evidence type="ECO:0000313" key="2">
    <source>
        <dbReference type="Proteomes" id="UP001174934"/>
    </source>
</evidence>
<name>A0AA39WIB6_9PEZI</name>
<sequence length="211" mass="24044">MENKSTKEQPQEIVGGDVSRYVCKKNKTWYRSKRSGIQCAAALFLLREIMKHGKKKTIKSKRPGHITKRITTKQATVISNNVIKNQKQNKPREFTAPFFSLFSLIFSSSSPKRSHHVPPKDTDVIITIIDRQNAPRTSKPCLVGRHGVRVVGRCVCLSFETHPSQSPLPPFHPPHTQTNWARCRVFVSKVWQYLTVELSGNMQRPPSLKCV</sequence>
<accession>A0AA39WIB6</accession>